<proteinExistence type="inferred from homology"/>
<feature type="domain" description="Gnk2-homologous" evidence="14">
    <location>
        <begin position="111"/>
        <end position="214"/>
    </location>
</feature>
<evidence type="ECO:0000256" key="3">
    <source>
        <dbReference type="ARBA" id="ARBA00022448"/>
    </source>
</evidence>
<keyword evidence="5" id="KW-0732">Signal</keyword>
<keyword evidence="6" id="KW-0677">Repeat</keyword>
<reference evidence="15 16" key="1">
    <citation type="journal article" date="2024" name="Plant J.">
        <title>Genome sequences and population genomics reveal climatic adaptation and genomic divergence between two closely related sweetgum species.</title>
        <authorList>
            <person name="Xu W.Q."/>
            <person name="Ren C.Q."/>
            <person name="Zhang X.Y."/>
            <person name="Comes H.P."/>
            <person name="Liu X.H."/>
            <person name="Li Y.G."/>
            <person name="Kettle C.J."/>
            <person name="Jalonen R."/>
            <person name="Gaisberger H."/>
            <person name="Ma Y.Z."/>
            <person name="Qiu Y.X."/>
        </authorList>
    </citation>
    <scope>NUCLEOTIDE SEQUENCE [LARGE SCALE GENOMIC DNA]</scope>
    <source>
        <strain evidence="15">Hangzhou</strain>
    </source>
</reference>
<dbReference type="Gene3D" id="1.10.287.20">
    <property type="entry name" value="Ubiquinol-cytochrome C reductase hinge domain"/>
    <property type="match status" value="1"/>
</dbReference>
<evidence type="ECO:0000313" key="15">
    <source>
        <dbReference type="EMBL" id="KAK9270812.1"/>
    </source>
</evidence>
<evidence type="ECO:0000256" key="12">
    <source>
        <dbReference type="ARBA" id="ARBA00044364"/>
    </source>
</evidence>
<keyword evidence="9" id="KW-0496">Mitochondrion</keyword>
<accession>A0AAP0NCN8</accession>
<sequence length="291" mass="33029">MISYIVWRLVTMERRESGRYSTTPWADGELVDPKMQLEEACIPKCVKPLREYQACVKRIQGDQTGHKHCTGQYFDYWSCIDKCNSTRAGRLFSDGCYLRYDDHDFTNKTLSIEDVTRCGPDEFKGNQSEFRATAVELLGNLSVEAPRSGGFHMGFRSRENLSLYGLAQCWEYENASECGRCLKSGVSNMETCLAKDEGRFLSVGCYLRRWPLSHSSKLVVLDVVLNLAQEKNIRVEVTSLEFYDVKVPLYYSSQLLELSSETKVLDSDPASEHSVFLGENGVCQCSKNFNG</sequence>
<keyword evidence="16" id="KW-1185">Reference proteome</keyword>
<dbReference type="CDD" id="cd23509">
    <property type="entry name" value="Gnk2-like"/>
    <property type="match status" value="1"/>
</dbReference>
<gene>
    <name evidence="15" type="ORF">L1049_026398</name>
</gene>
<evidence type="ECO:0000256" key="6">
    <source>
        <dbReference type="ARBA" id="ARBA00022737"/>
    </source>
</evidence>
<dbReference type="InterPro" id="IPR038408">
    <property type="entry name" value="GNK2_sf"/>
</dbReference>
<dbReference type="FunFam" id="1.10.287.20:FF:000001">
    <property type="entry name" value="Cytochrome b-c1 complex subunit 6"/>
    <property type="match status" value="1"/>
</dbReference>
<dbReference type="Pfam" id="PF02320">
    <property type="entry name" value="UCR_hinge"/>
    <property type="match status" value="1"/>
</dbReference>
<dbReference type="InterPro" id="IPR002902">
    <property type="entry name" value="GNK2"/>
</dbReference>
<dbReference type="Pfam" id="PF01657">
    <property type="entry name" value="Stress-antifung"/>
    <property type="match status" value="1"/>
</dbReference>
<keyword evidence="11" id="KW-1015">Disulfide bond</keyword>
<keyword evidence="7" id="KW-0999">Mitochondrion inner membrane</keyword>
<dbReference type="InterPro" id="IPR023184">
    <property type="entry name" value="Ubol_cytC_Rdtase_hinge_dom"/>
</dbReference>
<dbReference type="GO" id="GO:0006122">
    <property type="term" value="P:mitochondrial electron transport, ubiquinol to cytochrome c"/>
    <property type="evidence" value="ECO:0007669"/>
    <property type="project" value="InterPro"/>
</dbReference>
<organism evidence="15 16">
    <name type="scientific">Liquidambar formosana</name>
    <name type="common">Formosan gum</name>
    <dbReference type="NCBI Taxonomy" id="63359"/>
    <lineage>
        <taxon>Eukaryota</taxon>
        <taxon>Viridiplantae</taxon>
        <taxon>Streptophyta</taxon>
        <taxon>Embryophyta</taxon>
        <taxon>Tracheophyta</taxon>
        <taxon>Spermatophyta</taxon>
        <taxon>Magnoliopsida</taxon>
        <taxon>eudicotyledons</taxon>
        <taxon>Gunneridae</taxon>
        <taxon>Pentapetalae</taxon>
        <taxon>Saxifragales</taxon>
        <taxon>Altingiaceae</taxon>
        <taxon>Liquidambar</taxon>
    </lineage>
</organism>
<dbReference type="FunFam" id="3.30.430.20:FF:000015">
    <property type="entry name" value="Cysteine-rich receptor-like protein kinase 3"/>
    <property type="match status" value="1"/>
</dbReference>
<dbReference type="EMBL" id="JBBPBK010000014">
    <property type="protein sequence ID" value="KAK9270812.1"/>
    <property type="molecule type" value="Genomic_DNA"/>
</dbReference>
<name>A0AAP0NCN8_LIQFO</name>
<evidence type="ECO:0000256" key="9">
    <source>
        <dbReference type="ARBA" id="ARBA00023128"/>
    </source>
</evidence>
<dbReference type="PANTHER" id="PTHR15336:SF0">
    <property type="entry name" value="CYTOCHROME B-C1 COMPLEX SUBUNIT 6, MITOCHONDRIAL"/>
    <property type="match status" value="1"/>
</dbReference>
<evidence type="ECO:0000256" key="11">
    <source>
        <dbReference type="ARBA" id="ARBA00023157"/>
    </source>
</evidence>
<evidence type="ECO:0000256" key="4">
    <source>
        <dbReference type="ARBA" id="ARBA00022660"/>
    </source>
</evidence>
<evidence type="ECO:0000256" key="10">
    <source>
        <dbReference type="ARBA" id="ARBA00023136"/>
    </source>
</evidence>
<dbReference type="PANTHER" id="PTHR15336">
    <property type="entry name" value="UBIQUINOL-CYTOCHROME C REDUCTASE COMPLEX 7.8 KDA PROTEIN"/>
    <property type="match status" value="1"/>
</dbReference>
<evidence type="ECO:0000256" key="8">
    <source>
        <dbReference type="ARBA" id="ARBA00022982"/>
    </source>
</evidence>
<comment type="caution">
    <text evidence="15">The sequence shown here is derived from an EMBL/GenBank/DDBJ whole genome shotgun (WGS) entry which is preliminary data.</text>
</comment>
<dbReference type="PROSITE" id="PS51473">
    <property type="entry name" value="GNK2"/>
    <property type="match status" value="1"/>
</dbReference>
<dbReference type="Proteomes" id="UP001415857">
    <property type="component" value="Unassembled WGS sequence"/>
</dbReference>
<evidence type="ECO:0000256" key="5">
    <source>
        <dbReference type="ARBA" id="ARBA00022729"/>
    </source>
</evidence>
<comment type="subcellular location">
    <subcellularLocation>
        <location evidence="1">Mitochondrion inner membrane</location>
        <topology evidence="1">Peripheral membrane protein</topology>
        <orientation evidence="1">Intermembrane side</orientation>
    </subcellularLocation>
</comment>
<evidence type="ECO:0000256" key="13">
    <source>
        <dbReference type="ARBA" id="ARBA00076110"/>
    </source>
</evidence>
<comment type="similarity">
    <text evidence="2">Belongs to the UQCRH/QCR6 family.</text>
</comment>
<keyword evidence="8" id="KW-0249">Electron transport</keyword>
<protein>
    <recommendedName>
        <fullName evidence="13">Complex III subunit VI</fullName>
    </recommendedName>
    <alternativeName>
        <fullName evidence="12">Mitochondrial hinge protein</fullName>
    </alternativeName>
</protein>
<evidence type="ECO:0000256" key="1">
    <source>
        <dbReference type="ARBA" id="ARBA00004137"/>
    </source>
</evidence>
<dbReference type="InterPro" id="IPR036811">
    <property type="entry name" value="Ubol_cytC_Rdtase_hinge_dom_sf"/>
</dbReference>
<keyword evidence="10" id="KW-0472">Membrane</keyword>
<evidence type="ECO:0000256" key="7">
    <source>
        <dbReference type="ARBA" id="ARBA00022792"/>
    </source>
</evidence>
<keyword evidence="3" id="KW-0813">Transport</keyword>
<keyword evidence="4" id="KW-0679">Respiratory chain</keyword>
<dbReference type="Gene3D" id="3.30.430.20">
    <property type="entry name" value="Gnk2 domain, C-X8-C-X2-C motif"/>
    <property type="match status" value="1"/>
</dbReference>
<evidence type="ECO:0000313" key="16">
    <source>
        <dbReference type="Proteomes" id="UP001415857"/>
    </source>
</evidence>
<evidence type="ECO:0000259" key="14">
    <source>
        <dbReference type="PROSITE" id="PS51473"/>
    </source>
</evidence>
<dbReference type="SUPFAM" id="SSF81531">
    <property type="entry name" value="Non-heme 11 kDa protein of cytochrome bc1 complex (Ubiquinol-cytochrome c reductase)"/>
    <property type="match status" value="1"/>
</dbReference>
<dbReference type="InterPro" id="IPR003422">
    <property type="entry name" value="Cyt_b-c1_6"/>
</dbReference>
<dbReference type="GO" id="GO:0005743">
    <property type="term" value="C:mitochondrial inner membrane"/>
    <property type="evidence" value="ECO:0007669"/>
    <property type="project" value="UniProtKB-SubCell"/>
</dbReference>
<dbReference type="AlphaFoldDB" id="A0AAP0NCN8"/>
<evidence type="ECO:0000256" key="2">
    <source>
        <dbReference type="ARBA" id="ARBA00006498"/>
    </source>
</evidence>